<evidence type="ECO:0000256" key="6">
    <source>
        <dbReference type="ARBA" id="ARBA00023002"/>
    </source>
</evidence>
<dbReference type="InterPro" id="IPR003780">
    <property type="entry name" value="COX15/CtaA_fam"/>
</dbReference>
<comment type="pathway">
    <text evidence="11">Porphyrin-containing compound metabolism.</text>
</comment>
<keyword evidence="6" id="KW-0560">Oxidoreductase</keyword>
<evidence type="ECO:0000313" key="14">
    <source>
        <dbReference type="Proteomes" id="UP001596406"/>
    </source>
</evidence>
<keyword evidence="3 12" id="KW-0812">Transmembrane</keyword>
<dbReference type="Pfam" id="PF02628">
    <property type="entry name" value="COX15-CtaA"/>
    <property type="match status" value="1"/>
</dbReference>
<dbReference type="EMBL" id="JBHSXM010000001">
    <property type="protein sequence ID" value="MFC6837593.1"/>
    <property type="molecule type" value="Genomic_DNA"/>
</dbReference>
<dbReference type="GO" id="GO:0006783">
    <property type="term" value="P:heme biosynthetic process"/>
    <property type="evidence" value="ECO:0007669"/>
    <property type="project" value="UniProtKB-KW"/>
</dbReference>
<comment type="subcellular location">
    <subcellularLocation>
        <location evidence="1">Membrane</location>
        <topology evidence="1">Multi-pass membrane protein</topology>
    </subcellularLocation>
</comment>
<keyword evidence="2" id="KW-1003">Cell membrane</keyword>
<feature type="transmembrane region" description="Helical" evidence="12">
    <location>
        <begin position="60"/>
        <end position="82"/>
    </location>
</feature>
<keyword evidence="4" id="KW-0479">Metal-binding</keyword>
<dbReference type="PANTHER" id="PTHR35457:SF1">
    <property type="entry name" value="HEME A SYNTHASE"/>
    <property type="match status" value="1"/>
</dbReference>
<feature type="transmembrane region" description="Helical" evidence="12">
    <location>
        <begin position="116"/>
        <end position="139"/>
    </location>
</feature>
<proteinExistence type="predicted"/>
<evidence type="ECO:0000256" key="7">
    <source>
        <dbReference type="ARBA" id="ARBA00023004"/>
    </source>
</evidence>
<dbReference type="Proteomes" id="UP001596406">
    <property type="component" value="Unassembled WGS sequence"/>
</dbReference>
<evidence type="ECO:0000256" key="4">
    <source>
        <dbReference type="ARBA" id="ARBA00022723"/>
    </source>
</evidence>
<evidence type="ECO:0000256" key="11">
    <source>
        <dbReference type="ARBA" id="ARBA00023444"/>
    </source>
</evidence>
<keyword evidence="5 12" id="KW-1133">Transmembrane helix</keyword>
<dbReference type="AlphaFoldDB" id="A0ABD5UB60"/>
<sequence length="272" mass="28109">MANRFRTLVGVSAGLTFLLILLGVYTAAAGAGLTCNARWPLCDGAVFGLFPANWPSFIEWFHRLVAMVTGFVILGATVAAWRTGAERRVLAALAVATFFLPSQIVLGALTVTRYELLILTAHFVTAMTIFTGVVLAAVWTFEGGPGRTRRAAGVALVALPIVAALTPRLLVVYDASAQVAYYAAGLLAFAAVLATTVWADEATSALARVATGLSTAVLFCLLVVGRQVLSDTAQALALAGAVLAFALTGVALWLTARTGAAGPRSGGLPDGD</sequence>
<reference evidence="13 14" key="1">
    <citation type="journal article" date="2019" name="Int. J. Syst. Evol. Microbiol.">
        <title>The Global Catalogue of Microorganisms (GCM) 10K type strain sequencing project: providing services to taxonomists for standard genome sequencing and annotation.</title>
        <authorList>
            <consortium name="The Broad Institute Genomics Platform"/>
            <consortium name="The Broad Institute Genome Sequencing Center for Infectious Disease"/>
            <person name="Wu L."/>
            <person name="Ma J."/>
        </authorList>
    </citation>
    <scope>NUCLEOTIDE SEQUENCE [LARGE SCALE GENOMIC DNA]</scope>
    <source>
        <strain evidence="13 14">PSRA2</strain>
    </source>
</reference>
<evidence type="ECO:0000256" key="5">
    <source>
        <dbReference type="ARBA" id="ARBA00022989"/>
    </source>
</evidence>
<keyword evidence="10" id="KW-1015">Disulfide bond</keyword>
<accession>A0ABD5UB60</accession>
<dbReference type="GO" id="GO:0016491">
    <property type="term" value="F:oxidoreductase activity"/>
    <property type="evidence" value="ECO:0007669"/>
    <property type="project" value="UniProtKB-KW"/>
</dbReference>
<evidence type="ECO:0000313" key="13">
    <source>
        <dbReference type="EMBL" id="MFC6837593.1"/>
    </source>
</evidence>
<evidence type="ECO:0000256" key="12">
    <source>
        <dbReference type="SAM" id="Phobius"/>
    </source>
</evidence>
<evidence type="ECO:0000256" key="10">
    <source>
        <dbReference type="ARBA" id="ARBA00023157"/>
    </source>
</evidence>
<dbReference type="PANTHER" id="PTHR35457">
    <property type="entry name" value="HEME A SYNTHASE"/>
    <property type="match status" value="1"/>
</dbReference>
<feature type="transmembrane region" description="Helical" evidence="12">
    <location>
        <begin position="151"/>
        <end position="173"/>
    </location>
</feature>
<gene>
    <name evidence="13" type="ORF">ACFQHK_13935</name>
</gene>
<comment type="caution">
    <text evidence="13">The sequence shown here is derived from an EMBL/GenBank/DDBJ whole genome shotgun (WGS) entry which is preliminary data.</text>
</comment>
<keyword evidence="7" id="KW-0408">Iron</keyword>
<evidence type="ECO:0000256" key="8">
    <source>
        <dbReference type="ARBA" id="ARBA00023133"/>
    </source>
</evidence>
<feature type="transmembrane region" description="Helical" evidence="12">
    <location>
        <begin position="179"/>
        <end position="199"/>
    </location>
</feature>
<feature type="transmembrane region" description="Helical" evidence="12">
    <location>
        <begin position="235"/>
        <end position="254"/>
    </location>
</feature>
<name>A0ABD5UB60_9EURY</name>
<keyword evidence="8" id="KW-0350">Heme biosynthesis</keyword>
<keyword evidence="14" id="KW-1185">Reference proteome</keyword>
<dbReference type="GO" id="GO:0016020">
    <property type="term" value="C:membrane"/>
    <property type="evidence" value="ECO:0007669"/>
    <property type="project" value="UniProtKB-SubCell"/>
</dbReference>
<dbReference type="RefSeq" id="WP_304449257.1">
    <property type="nucleotide sequence ID" value="NZ_JARRAH010000001.1"/>
</dbReference>
<keyword evidence="9 12" id="KW-0472">Membrane</keyword>
<evidence type="ECO:0000256" key="3">
    <source>
        <dbReference type="ARBA" id="ARBA00022692"/>
    </source>
</evidence>
<organism evidence="13 14">
    <name type="scientific">Halomarina ordinaria</name>
    <dbReference type="NCBI Taxonomy" id="3033939"/>
    <lineage>
        <taxon>Archaea</taxon>
        <taxon>Methanobacteriati</taxon>
        <taxon>Methanobacteriota</taxon>
        <taxon>Stenosarchaea group</taxon>
        <taxon>Halobacteria</taxon>
        <taxon>Halobacteriales</taxon>
        <taxon>Natronomonadaceae</taxon>
        <taxon>Halomarina</taxon>
    </lineage>
</organism>
<evidence type="ECO:0000256" key="2">
    <source>
        <dbReference type="ARBA" id="ARBA00022475"/>
    </source>
</evidence>
<feature type="transmembrane region" description="Helical" evidence="12">
    <location>
        <begin position="206"/>
        <end position="229"/>
    </location>
</feature>
<protein>
    <submittedName>
        <fullName evidence="13">COX15/CtaA family protein</fullName>
    </submittedName>
</protein>
<dbReference type="GO" id="GO:0046872">
    <property type="term" value="F:metal ion binding"/>
    <property type="evidence" value="ECO:0007669"/>
    <property type="project" value="UniProtKB-KW"/>
</dbReference>
<dbReference type="InterPro" id="IPR050450">
    <property type="entry name" value="COX15/CtaA_HemeA_synthase"/>
</dbReference>
<evidence type="ECO:0000256" key="1">
    <source>
        <dbReference type="ARBA" id="ARBA00004141"/>
    </source>
</evidence>
<evidence type="ECO:0000256" key="9">
    <source>
        <dbReference type="ARBA" id="ARBA00023136"/>
    </source>
</evidence>
<feature type="transmembrane region" description="Helical" evidence="12">
    <location>
        <begin position="89"/>
        <end position="110"/>
    </location>
</feature>